<keyword evidence="4" id="KW-0808">Transferase</keyword>
<evidence type="ECO:0000256" key="1">
    <source>
        <dbReference type="ARBA" id="ARBA00000085"/>
    </source>
</evidence>
<sequence length="160" mass="17055">MHKCVVGDTSRIVQVLYNLVGNACKFTERGSIWVDASVSGNGEVVSVSVHDTGIGIPQDRLEDIFAPFAQVDMSTTRRYGGTGLGLNLVKQLVEAHGGAITVASRQGKGSVFTFTLRVWRDGQASPSPITDSTRRSMALAARKTTAEAAEDLESVRSSQA</sequence>
<dbReference type="CDD" id="cd16922">
    <property type="entry name" value="HATPase_EvgS-ArcB-TorS-like"/>
    <property type="match status" value="1"/>
</dbReference>
<dbReference type="EMBL" id="GL433835">
    <property type="protein sequence ID" value="EFN59886.1"/>
    <property type="molecule type" value="Genomic_DNA"/>
</dbReference>
<dbReference type="SUPFAM" id="SSF55874">
    <property type="entry name" value="ATPase domain of HSP90 chaperone/DNA topoisomerase II/histidine kinase"/>
    <property type="match status" value="1"/>
</dbReference>
<accession>E1Z1W4</accession>
<evidence type="ECO:0000256" key="2">
    <source>
        <dbReference type="ARBA" id="ARBA00012438"/>
    </source>
</evidence>
<dbReference type="OrthoDB" id="60033at2759"/>
<dbReference type="GO" id="GO:0009927">
    <property type="term" value="F:histidine phosphotransfer kinase activity"/>
    <property type="evidence" value="ECO:0007669"/>
    <property type="project" value="TreeGrafter"/>
</dbReference>
<dbReference type="InterPro" id="IPR003594">
    <property type="entry name" value="HATPase_dom"/>
</dbReference>
<dbReference type="InterPro" id="IPR036890">
    <property type="entry name" value="HATPase_C_sf"/>
</dbReference>
<reference evidence="8 9" key="1">
    <citation type="journal article" date="2010" name="Plant Cell">
        <title>The Chlorella variabilis NC64A genome reveals adaptation to photosymbiosis, coevolution with viruses, and cryptic sex.</title>
        <authorList>
            <person name="Blanc G."/>
            <person name="Duncan G."/>
            <person name="Agarkova I."/>
            <person name="Borodovsky M."/>
            <person name="Gurnon J."/>
            <person name="Kuo A."/>
            <person name="Lindquist E."/>
            <person name="Lucas S."/>
            <person name="Pangilinan J."/>
            <person name="Polle J."/>
            <person name="Salamov A."/>
            <person name="Terry A."/>
            <person name="Yamada T."/>
            <person name="Dunigan D.D."/>
            <person name="Grigoriev I.V."/>
            <person name="Claverie J.M."/>
            <person name="Van Etten J.L."/>
        </authorList>
    </citation>
    <scope>NUCLEOTIDE SEQUENCE [LARGE SCALE GENOMIC DNA]</scope>
    <source>
        <strain evidence="8 9">NC64A</strain>
    </source>
</reference>
<dbReference type="InterPro" id="IPR004358">
    <property type="entry name" value="Sig_transdc_His_kin-like_C"/>
</dbReference>
<organism evidence="9">
    <name type="scientific">Chlorella variabilis</name>
    <name type="common">Green alga</name>
    <dbReference type="NCBI Taxonomy" id="554065"/>
    <lineage>
        <taxon>Eukaryota</taxon>
        <taxon>Viridiplantae</taxon>
        <taxon>Chlorophyta</taxon>
        <taxon>core chlorophytes</taxon>
        <taxon>Trebouxiophyceae</taxon>
        <taxon>Chlorellales</taxon>
        <taxon>Chlorellaceae</taxon>
        <taxon>Chlorella clade</taxon>
        <taxon>Chlorella</taxon>
    </lineage>
</organism>
<dbReference type="Proteomes" id="UP000008141">
    <property type="component" value="Unassembled WGS sequence"/>
</dbReference>
<proteinExistence type="predicted"/>
<dbReference type="GO" id="GO:0005886">
    <property type="term" value="C:plasma membrane"/>
    <property type="evidence" value="ECO:0007669"/>
    <property type="project" value="TreeGrafter"/>
</dbReference>
<dbReference type="PANTHER" id="PTHR43047:SF71">
    <property type="entry name" value="HISTIDINE KINASE CONTAINING CHEY-HOMOLOGOUS RECEIVER DOMAIN-RELATED"/>
    <property type="match status" value="1"/>
</dbReference>
<dbReference type="GeneID" id="17359120"/>
<protein>
    <recommendedName>
        <fullName evidence="2">histidine kinase</fullName>
        <ecNumber evidence="2">2.7.13.3</ecNumber>
    </recommendedName>
</protein>
<dbReference type="FunFam" id="3.30.565.10:FF:000010">
    <property type="entry name" value="Sensor histidine kinase RcsC"/>
    <property type="match status" value="1"/>
</dbReference>
<evidence type="ECO:0000256" key="6">
    <source>
        <dbReference type="SAM" id="MobiDB-lite"/>
    </source>
</evidence>
<evidence type="ECO:0000313" key="9">
    <source>
        <dbReference type="Proteomes" id="UP000008141"/>
    </source>
</evidence>
<dbReference type="PRINTS" id="PR00344">
    <property type="entry name" value="BCTRLSENSOR"/>
</dbReference>
<dbReference type="STRING" id="554065.E1Z1W4"/>
<evidence type="ECO:0000256" key="5">
    <source>
        <dbReference type="ARBA" id="ARBA00022777"/>
    </source>
</evidence>
<dbReference type="GO" id="GO:0000155">
    <property type="term" value="F:phosphorelay sensor kinase activity"/>
    <property type="evidence" value="ECO:0007669"/>
    <property type="project" value="TreeGrafter"/>
</dbReference>
<dbReference type="KEGG" id="cvr:CHLNCDRAFT_132895"/>
<evidence type="ECO:0000256" key="3">
    <source>
        <dbReference type="ARBA" id="ARBA00022553"/>
    </source>
</evidence>
<dbReference type="RefSeq" id="XP_005851988.1">
    <property type="nucleotide sequence ID" value="XM_005851926.1"/>
</dbReference>
<feature type="region of interest" description="Disordered" evidence="6">
    <location>
        <begin position="123"/>
        <end position="142"/>
    </location>
</feature>
<evidence type="ECO:0000256" key="4">
    <source>
        <dbReference type="ARBA" id="ARBA00022679"/>
    </source>
</evidence>
<name>E1Z1W4_CHLVA</name>
<gene>
    <name evidence="8" type="ORF">CHLNCDRAFT_132895</name>
</gene>
<comment type="catalytic activity">
    <reaction evidence="1">
        <text>ATP + protein L-histidine = ADP + protein N-phospho-L-histidine.</text>
        <dbReference type="EC" id="2.7.13.3"/>
    </reaction>
</comment>
<dbReference type="InParanoid" id="E1Z1W4"/>
<keyword evidence="9" id="KW-1185">Reference proteome</keyword>
<evidence type="ECO:0000259" key="7">
    <source>
        <dbReference type="PROSITE" id="PS50109"/>
    </source>
</evidence>
<dbReference type="SMART" id="SM00387">
    <property type="entry name" value="HATPase_c"/>
    <property type="match status" value="1"/>
</dbReference>
<dbReference type="InterPro" id="IPR005467">
    <property type="entry name" value="His_kinase_dom"/>
</dbReference>
<dbReference type="AlphaFoldDB" id="E1Z1W4"/>
<keyword evidence="5" id="KW-0418">Kinase</keyword>
<dbReference type="EC" id="2.7.13.3" evidence="2"/>
<evidence type="ECO:0000313" key="8">
    <source>
        <dbReference type="EMBL" id="EFN59886.1"/>
    </source>
</evidence>
<dbReference type="Gene3D" id="3.30.565.10">
    <property type="entry name" value="Histidine kinase-like ATPase, C-terminal domain"/>
    <property type="match status" value="1"/>
</dbReference>
<dbReference type="PANTHER" id="PTHR43047">
    <property type="entry name" value="TWO-COMPONENT HISTIDINE PROTEIN KINASE"/>
    <property type="match status" value="1"/>
</dbReference>
<keyword evidence="3" id="KW-0597">Phosphoprotein</keyword>
<dbReference type="PROSITE" id="PS50109">
    <property type="entry name" value="HIS_KIN"/>
    <property type="match status" value="1"/>
</dbReference>
<dbReference type="Pfam" id="PF02518">
    <property type="entry name" value="HATPase_c"/>
    <property type="match status" value="1"/>
</dbReference>
<feature type="domain" description="Histidine kinase" evidence="7">
    <location>
        <begin position="1"/>
        <end position="120"/>
    </location>
</feature>
<dbReference type="eggNOG" id="KOG0519">
    <property type="taxonomic scope" value="Eukaryota"/>
</dbReference>